<dbReference type="EMBL" id="JAGGLC010000003">
    <property type="protein sequence ID" value="MBP1987001.1"/>
    <property type="molecule type" value="Genomic_DNA"/>
</dbReference>
<gene>
    <name evidence="2" type="ORF">J2753_001499</name>
</gene>
<keyword evidence="1" id="KW-0812">Transmembrane</keyword>
<reference evidence="2" key="1">
    <citation type="submission" date="2021-03" db="EMBL/GenBank/DDBJ databases">
        <title>Genomic Encyclopedia of Type Strains, Phase IV (KMG-IV): sequencing the most valuable type-strain genomes for metagenomic binning, comparative biology and taxonomic classification.</title>
        <authorList>
            <person name="Goeker M."/>
        </authorList>
    </citation>
    <scope>NUCLEOTIDE SEQUENCE</scope>
    <source>
        <strain evidence="2">DSM 26232</strain>
    </source>
</reference>
<organism evidence="2 3">
    <name type="scientific">Halolamina salifodinae</name>
    <dbReference type="NCBI Taxonomy" id="1202767"/>
    <lineage>
        <taxon>Archaea</taxon>
        <taxon>Methanobacteriati</taxon>
        <taxon>Methanobacteriota</taxon>
        <taxon>Stenosarchaea group</taxon>
        <taxon>Halobacteria</taxon>
        <taxon>Halobacteriales</taxon>
        <taxon>Haloferacaceae</taxon>
    </lineage>
</organism>
<accession>A0A8T4GV46</accession>
<evidence type="ECO:0000313" key="3">
    <source>
        <dbReference type="Proteomes" id="UP000823736"/>
    </source>
</evidence>
<keyword evidence="1" id="KW-0472">Membrane</keyword>
<evidence type="ECO:0000313" key="2">
    <source>
        <dbReference type="EMBL" id="MBP1987001.1"/>
    </source>
</evidence>
<sequence length="74" mass="7880">MSFTRFRSILAVIGLGTLIAIGSIATLELLKINLTLNTLIETVGGIYGIGAVLFSVLSVLVVLYSAYSISQNEF</sequence>
<comment type="caution">
    <text evidence="2">The sequence shown here is derived from an EMBL/GenBank/DDBJ whole genome shotgun (WGS) entry which is preliminary data.</text>
</comment>
<keyword evidence="3" id="KW-1185">Reference proteome</keyword>
<dbReference type="RefSeq" id="WP_209491289.1">
    <property type="nucleotide sequence ID" value="NZ_JAGGLC010000003.1"/>
</dbReference>
<protein>
    <submittedName>
        <fullName evidence="2">Uncharacterized protein</fullName>
    </submittedName>
</protein>
<evidence type="ECO:0000256" key="1">
    <source>
        <dbReference type="SAM" id="Phobius"/>
    </source>
</evidence>
<dbReference type="AlphaFoldDB" id="A0A8T4GV46"/>
<feature type="transmembrane region" description="Helical" evidence="1">
    <location>
        <begin position="46"/>
        <end position="67"/>
    </location>
</feature>
<keyword evidence="1" id="KW-1133">Transmembrane helix</keyword>
<dbReference type="Proteomes" id="UP000823736">
    <property type="component" value="Unassembled WGS sequence"/>
</dbReference>
<name>A0A8T4GV46_9EURY</name>
<proteinExistence type="predicted"/>